<accession>A0A2P2D9R6</accession>
<keyword evidence="1" id="KW-0472">Membrane</keyword>
<name>A0A2P2D9R6_9LEPT</name>
<dbReference type="GO" id="GO:0016746">
    <property type="term" value="F:acyltransferase activity"/>
    <property type="evidence" value="ECO:0007669"/>
    <property type="project" value="UniProtKB-KW"/>
</dbReference>
<gene>
    <name evidence="2" type="ORF">LPTSP2_06620</name>
</gene>
<dbReference type="Proteomes" id="UP000245206">
    <property type="component" value="Unassembled WGS sequence"/>
</dbReference>
<evidence type="ECO:0000313" key="2">
    <source>
        <dbReference type="EMBL" id="GBF41390.1"/>
    </source>
</evidence>
<protein>
    <submittedName>
        <fullName evidence="2">Acyltransferase</fullName>
    </submittedName>
</protein>
<reference evidence="3" key="1">
    <citation type="journal article" date="2019" name="Microbiol. Immunol.">
        <title>Molecular and phenotypic characterization of Leptospira johnsonii sp. nov., Leptospira ellinghausenii sp. nov. and Leptospira ryugenii sp. nov. isolated from soil and water in Japan.</title>
        <authorList>
            <person name="Masuzawa T."/>
            <person name="Saito M."/>
            <person name="Nakao R."/>
            <person name="Nikaido Y."/>
            <person name="Matsumoto M."/>
            <person name="Ogawa M."/>
            <person name="Yokoyama M."/>
            <person name="Hidaka Y."/>
            <person name="Tomita J."/>
            <person name="Sakakibara K."/>
            <person name="Suzuki K."/>
            <person name="Yasuda S."/>
            <person name="Sato H."/>
            <person name="Yamaguchi M."/>
            <person name="Yoshida S.I."/>
            <person name="Koizumi N."/>
            <person name="Kawamura Y."/>
        </authorList>
    </citation>
    <scope>NUCLEOTIDE SEQUENCE [LARGE SCALE GENOMIC DNA]</scope>
    <source>
        <strain evidence="3">E18</strain>
    </source>
</reference>
<dbReference type="AlphaFoldDB" id="A0A2P2D9R6"/>
<keyword evidence="1" id="KW-1133">Transmembrane helix</keyword>
<keyword evidence="1" id="KW-0812">Transmembrane</keyword>
<keyword evidence="2" id="KW-0012">Acyltransferase</keyword>
<proteinExistence type="predicted"/>
<sequence length="62" mass="7304">MIPIVAIKVTPIVLKNQNMLSAVYAFLYVIFFTFLISWIVYLIIELPFLRIKEKLVHPIKIQ</sequence>
<evidence type="ECO:0000256" key="1">
    <source>
        <dbReference type="SAM" id="Phobius"/>
    </source>
</evidence>
<keyword evidence="3" id="KW-1185">Reference proteome</keyword>
<comment type="caution">
    <text evidence="2">The sequence shown here is derived from an EMBL/GenBank/DDBJ whole genome shotgun (WGS) entry which is preliminary data.</text>
</comment>
<dbReference type="EMBL" id="BFAZ01000003">
    <property type="protein sequence ID" value="GBF41390.1"/>
    <property type="molecule type" value="Genomic_DNA"/>
</dbReference>
<keyword evidence="2" id="KW-0808">Transferase</keyword>
<evidence type="ECO:0000313" key="3">
    <source>
        <dbReference type="Proteomes" id="UP000245206"/>
    </source>
</evidence>
<feature type="transmembrane region" description="Helical" evidence="1">
    <location>
        <begin position="23"/>
        <end position="44"/>
    </location>
</feature>
<organism evidence="2 3">
    <name type="scientific">Leptospira ellinghausenii</name>
    <dbReference type="NCBI Taxonomy" id="1917822"/>
    <lineage>
        <taxon>Bacteria</taxon>
        <taxon>Pseudomonadati</taxon>
        <taxon>Spirochaetota</taxon>
        <taxon>Spirochaetia</taxon>
        <taxon>Leptospirales</taxon>
        <taxon>Leptospiraceae</taxon>
        <taxon>Leptospira</taxon>
    </lineage>
</organism>